<comment type="caution">
    <text evidence="2">The sequence shown here is derived from an EMBL/GenBank/DDBJ whole genome shotgun (WGS) entry which is preliminary data.</text>
</comment>
<keyword evidence="1" id="KW-0732">Signal</keyword>
<reference evidence="2" key="1">
    <citation type="journal article" date="2021" name="Nat. Commun.">
        <title>Genetic determinants of endophytism in the Arabidopsis root mycobiome.</title>
        <authorList>
            <person name="Mesny F."/>
            <person name="Miyauchi S."/>
            <person name="Thiergart T."/>
            <person name="Pickel B."/>
            <person name="Atanasova L."/>
            <person name="Karlsson M."/>
            <person name="Huettel B."/>
            <person name="Barry K.W."/>
            <person name="Haridas S."/>
            <person name="Chen C."/>
            <person name="Bauer D."/>
            <person name="Andreopoulos W."/>
            <person name="Pangilinan J."/>
            <person name="LaButti K."/>
            <person name="Riley R."/>
            <person name="Lipzen A."/>
            <person name="Clum A."/>
            <person name="Drula E."/>
            <person name="Henrissat B."/>
            <person name="Kohler A."/>
            <person name="Grigoriev I.V."/>
            <person name="Martin F.M."/>
            <person name="Hacquard S."/>
        </authorList>
    </citation>
    <scope>NUCLEOTIDE SEQUENCE</scope>
    <source>
        <strain evidence="2">MPI-CAGE-AT-0147</strain>
    </source>
</reference>
<name>A0A9P9I5K5_9HYPO</name>
<dbReference type="EMBL" id="JAGMUV010000072">
    <property type="protein sequence ID" value="KAH7108603.1"/>
    <property type="molecule type" value="Genomic_DNA"/>
</dbReference>
<evidence type="ECO:0000313" key="3">
    <source>
        <dbReference type="Proteomes" id="UP000738349"/>
    </source>
</evidence>
<dbReference type="OrthoDB" id="3513524at2759"/>
<gene>
    <name evidence="2" type="ORF">EDB81DRAFT_849497</name>
</gene>
<protein>
    <submittedName>
        <fullName evidence="2">Uncharacterized protein</fullName>
    </submittedName>
</protein>
<dbReference type="AlphaFoldDB" id="A0A9P9I5K5"/>
<keyword evidence="3" id="KW-1185">Reference proteome</keyword>
<feature type="chain" id="PRO_5040516446" evidence="1">
    <location>
        <begin position="22"/>
        <end position="134"/>
    </location>
</feature>
<proteinExistence type="predicted"/>
<feature type="signal peptide" evidence="1">
    <location>
        <begin position="1"/>
        <end position="21"/>
    </location>
</feature>
<evidence type="ECO:0000256" key="1">
    <source>
        <dbReference type="SAM" id="SignalP"/>
    </source>
</evidence>
<sequence>MPQLSAGSLAVFALSLTTVGANSVTFWTLDHNVRTLDANTTVTFPSEYSGNFYAVKQGASQEVGMLGEVMFNGWMGLTYFDQMWPAKSLVPVSGCQMFPCDNVYYKANDVQTKTTKEVHLVTTLGSGSTHREGI</sequence>
<organism evidence="2 3">
    <name type="scientific">Dactylonectria macrodidyma</name>
    <dbReference type="NCBI Taxonomy" id="307937"/>
    <lineage>
        <taxon>Eukaryota</taxon>
        <taxon>Fungi</taxon>
        <taxon>Dikarya</taxon>
        <taxon>Ascomycota</taxon>
        <taxon>Pezizomycotina</taxon>
        <taxon>Sordariomycetes</taxon>
        <taxon>Hypocreomycetidae</taxon>
        <taxon>Hypocreales</taxon>
        <taxon>Nectriaceae</taxon>
        <taxon>Dactylonectria</taxon>
    </lineage>
</organism>
<dbReference type="Proteomes" id="UP000738349">
    <property type="component" value="Unassembled WGS sequence"/>
</dbReference>
<evidence type="ECO:0000313" key="2">
    <source>
        <dbReference type="EMBL" id="KAH7108603.1"/>
    </source>
</evidence>
<accession>A0A9P9I5K5</accession>